<accession>A0A0J8BH93</accession>
<feature type="transmembrane region" description="Helical" evidence="1">
    <location>
        <begin position="48"/>
        <end position="73"/>
    </location>
</feature>
<dbReference type="AlphaFoldDB" id="A0A0J8BH93"/>
<name>A0A0J8BH93_BETVV</name>
<evidence type="ECO:0000256" key="1">
    <source>
        <dbReference type="SAM" id="Phobius"/>
    </source>
</evidence>
<sequence>MPNKLLFPYSLKSKKFGCCSNIIVNGWFCPLCSLFLPQTKGNWFCPCFAFVFVPVAVASLSSACTFFLSLLSLCSPFS</sequence>
<dbReference type="Proteomes" id="UP000035740">
    <property type="component" value="Unassembled WGS sequence"/>
</dbReference>
<keyword evidence="3" id="KW-1185">Reference proteome</keyword>
<gene>
    <name evidence="2" type="ORF">BVRB_2g045470</name>
</gene>
<protein>
    <submittedName>
        <fullName evidence="2">Uncharacterized protein</fullName>
    </submittedName>
</protein>
<evidence type="ECO:0000313" key="3">
    <source>
        <dbReference type="Proteomes" id="UP000035740"/>
    </source>
</evidence>
<evidence type="ECO:0000313" key="2">
    <source>
        <dbReference type="EMBL" id="KMS99427.1"/>
    </source>
</evidence>
<keyword evidence="1" id="KW-0812">Transmembrane</keyword>
<dbReference type="Gramene" id="KMS99427">
    <property type="protein sequence ID" value="KMS99427"/>
    <property type="gene ID" value="BVRB_2g045470"/>
</dbReference>
<proteinExistence type="predicted"/>
<reference evidence="2 3" key="1">
    <citation type="journal article" date="2014" name="Nature">
        <title>The genome of the recently domesticated crop plant sugar beet (Beta vulgaris).</title>
        <authorList>
            <person name="Dohm J.C."/>
            <person name="Minoche A.E."/>
            <person name="Holtgrawe D."/>
            <person name="Capella-Gutierrez S."/>
            <person name="Zakrzewski F."/>
            <person name="Tafer H."/>
            <person name="Rupp O."/>
            <person name="Sorensen T.R."/>
            <person name="Stracke R."/>
            <person name="Reinhardt R."/>
            <person name="Goesmann A."/>
            <person name="Kraft T."/>
            <person name="Schulz B."/>
            <person name="Stadler P.F."/>
            <person name="Schmidt T."/>
            <person name="Gabaldon T."/>
            <person name="Lehrach H."/>
            <person name="Weisshaar B."/>
            <person name="Himmelbauer H."/>
        </authorList>
    </citation>
    <scope>NUCLEOTIDE SEQUENCE [LARGE SCALE GENOMIC DNA]</scope>
    <source>
        <tissue evidence="2">Taproot</tissue>
    </source>
</reference>
<dbReference type="EMBL" id="KQ090219">
    <property type="protein sequence ID" value="KMS99427.1"/>
    <property type="molecule type" value="Genomic_DNA"/>
</dbReference>
<organism evidence="2 3">
    <name type="scientific">Beta vulgaris subsp. vulgaris</name>
    <name type="common">Beet</name>
    <dbReference type="NCBI Taxonomy" id="3555"/>
    <lineage>
        <taxon>Eukaryota</taxon>
        <taxon>Viridiplantae</taxon>
        <taxon>Streptophyta</taxon>
        <taxon>Embryophyta</taxon>
        <taxon>Tracheophyta</taxon>
        <taxon>Spermatophyta</taxon>
        <taxon>Magnoliopsida</taxon>
        <taxon>eudicotyledons</taxon>
        <taxon>Gunneridae</taxon>
        <taxon>Pentapetalae</taxon>
        <taxon>Caryophyllales</taxon>
        <taxon>Chenopodiaceae</taxon>
        <taxon>Betoideae</taxon>
        <taxon>Beta</taxon>
    </lineage>
</organism>
<keyword evidence="1" id="KW-1133">Transmembrane helix</keyword>
<keyword evidence="1" id="KW-0472">Membrane</keyword>